<evidence type="ECO:0000259" key="6">
    <source>
        <dbReference type="Pfam" id="PF00962"/>
    </source>
</evidence>
<dbReference type="EMBL" id="CP049257">
    <property type="protein sequence ID" value="QIG43980.1"/>
    <property type="molecule type" value="Genomic_DNA"/>
</dbReference>
<evidence type="ECO:0000256" key="5">
    <source>
        <dbReference type="HAMAP-Rule" id="MF_01962"/>
    </source>
</evidence>
<dbReference type="RefSeq" id="WP_165234518.1">
    <property type="nucleotide sequence ID" value="NZ_CP049257.1"/>
</dbReference>
<sequence length="317" mass="33891">MALRELVTGLAKAELHLHLEGTLEPELAFALAARNGVSLPYAGVAALRRAYDFADLQSFLDLYYACMAVLRTAEDFRDLAAAYLDRARADGVVRAEVFFDPQEHTARGVPLAEVVAGLSRAAQESVAAGGPQVAFIACAVRHRGPAEALAMVESLEPHVGTVVGLGLDSTERGHPPRDYARAFDAARGLGLRTVAHAGEEGPPAYVWEALDVLGVERVDHGVRCVEDAALVRRLAADGTPLTVCPLSNVRLRVVDDLRDHPLPRLLDAGVRVTLNSDDPAYFGGYVADNYVACAEAFGWSEADLTALARASLDSVLR</sequence>
<feature type="active site" description="Proton donor" evidence="5">
    <location>
        <position position="199"/>
    </location>
</feature>
<dbReference type="NCBIfam" id="TIGR01430">
    <property type="entry name" value="aden_deam"/>
    <property type="match status" value="1"/>
</dbReference>
<name>A0A6G6WG06_9ACTN</name>
<organism evidence="7 8">
    <name type="scientific">Nocardioides anomalus</name>
    <dbReference type="NCBI Taxonomy" id="2712223"/>
    <lineage>
        <taxon>Bacteria</taxon>
        <taxon>Bacillati</taxon>
        <taxon>Actinomycetota</taxon>
        <taxon>Actinomycetes</taxon>
        <taxon>Propionibacteriales</taxon>
        <taxon>Nocardioidaceae</taxon>
        <taxon>Nocardioides</taxon>
    </lineage>
</organism>
<reference evidence="7 8" key="1">
    <citation type="submission" date="2020-02" db="EMBL/GenBank/DDBJ databases">
        <title>Full genome sequence of Nocardioides sp. R-3366.</title>
        <authorList>
            <person name="Im W.-T."/>
        </authorList>
    </citation>
    <scope>NUCLEOTIDE SEQUENCE [LARGE SCALE GENOMIC DNA]</scope>
    <source>
        <strain evidence="7 8">R-3366</strain>
    </source>
</reference>
<dbReference type="InterPro" id="IPR001365">
    <property type="entry name" value="A_deaminase_dom"/>
</dbReference>
<comment type="function">
    <text evidence="5">Catalyzes the hydrolytic deamination of adenine to hypoxanthine. Plays an important role in the purine salvage pathway and in nitrogen catabolism.</text>
</comment>
<keyword evidence="1 5" id="KW-0479">Metal-binding</keyword>
<dbReference type="KEGG" id="nano:G5V58_15445"/>
<feature type="binding site" evidence="5">
    <location>
        <position position="278"/>
    </location>
    <ligand>
        <name>substrate</name>
    </ligand>
</feature>
<feature type="binding site" evidence="5">
    <location>
        <position position="196"/>
    </location>
    <ligand>
        <name>Zn(2+)</name>
        <dbReference type="ChEBI" id="CHEBI:29105"/>
        <note>catalytic</note>
    </ligand>
</feature>
<dbReference type="SUPFAM" id="SSF51556">
    <property type="entry name" value="Metallo-dependent hydrolases"/>
    <property type="match status" value="1"/>
</dbReference>
<dbReference type="Pfam" id="PF00962">
    <property type="entry name" value="A_deaminase"/>
    <property type="match status" value="1"/>
</dbReference>
<keyword evidence="3 5" id="KW-0862">Zinc</keyword>
<dbReference type="GO" id="GO:0006146">
    <property type="term" value="P:adenine catabolic process"/>
    <property type="evidence" value="ECO:0007669"/>
    <property type="project" value="UniProtKB-UniRule"/>
</dbReference>
<dbReference type="EC" id="3.5.4.2" evidence="5"/>
<dbReference type="AlphaFoldDB" id="A0A6G6WG06"/>
<proteinExistence type="inferred from homology"/>
<protein>
    <recommendedName>
        <fullName evidence="5">Adenine deaminase</fullName>
        <shortName evidence="5">ADE</shortName>
        <ecNumber evidence="5">3.5.4.2</ecNumber>
    </recommendedName>
    <alternativeName>
        <fullName evidence="5">Adenine aminohydrolase</fullName>
        <shortName evidence="5">AAH</shortName>
    </alternativeName>
</protein>
<evidence type="ECO:0000313" key="7">
    <source>
        <dbReference type="EMBL" id="QIG43980.1"/>
    </source>
</evidence>
<feature type="binding site" evidence="5">
    <location>
        <position position="277"/>
    </location>
    <ligand>
        <name>Zn(2+)</name>
        <dbReference type="ChEBI" id="CHEBI:29105"/>
        <note>catalytic</note>
    </ligand>
</feature>
<comment type="cofactor">
    <cofactor evidence="5">
        <name>Zn(2+)</name>
        <dbReference type="ChEBI" id="CHEBI:29105"/>
    </cofactor>
    <text evidence="5">Binds 1 zinc ion per subunit.</text>
</comment>
<dbReference type="PANTHER" id="PTHR43114">
    <property type="entry name" value="ADENINE DEAMINASE"/>
    <property type="match status" value="1"/>
</dbReference>
<gene>
    <name evidence="7" type="ORF">G5V58_15445</name>
</gene>
<keyword evidence="8" id="KW-1185">Reference proteome</keyword>
<evidence type="ECO:0000256" key="1">
    <source>
        <dbReference type="ARBA" id="ARBA00022723"/>
    </source>
</evidence>
<evidence type="ECO:0000256" key="4">
    <source>
        <dbReference type="ARBA" id="ARBA00023080"/>
    </source>
</evidence>
<dbReference type="HAMAP" id="MF_01962">
    <property type="entry name" value="Adenine_deaminase"/>
    <property type="match status" value="1"/>
</dbReference>
<keyword evidence="4 5" id="KW-0546">Nucleotide metabolism</keyword>
<dbReference type="GO" id="GO:0043103">
    <property type="term" value="P:hypoxanthine salvage"/>
    <property type="evidence" value="ECO:0007669"/>
    <property type="project" value="UniProtKB-UniRule"/>
</dbReference>
<dbReference type="CDD" id="cd01320">
    <property type="entry name" value="ADA"/>
    <property type="match status" value="1"/>
</dbReference>
<evidence type="ECO:0000256" key="2">
    <source>
        <dbReference type="ARBA" id="ARBA00022801"/>
    </source>
</evidence>
<dbReference type="InterPro" id="IPR028892">
    <property type="entry name" value="ADE"/>
</dbReference>
<feature type="binding site" evidence="5">
    <location>
        <position position="18"/>
    </location>
    <ligand>
        <name>Zn(2+)</name>
        <dbReference type="ChEBI" id="CHEBI:29105"/>
        <note>catalytic</note>
    </ligand>
</feature>
<dbReference type="GO" id="GO:0009117">
    <property type="term" value="P:nucleotide metabolic process"/>
    <property type="evidence" value="ECO:0007669"/>
    <property type="project" value="UniProtKB-KW"/>
</dbReference>
<comment type="similarity">
    <text evidence="5">Belongs to the metallo-dependent hydrolases superfamily. Adenosine and AMP deaminases family. Adenine deaminase type 2 subfamily.</text>
</comment>
<dbReference type="NCBIfam" id="NF006850">
    <property type="entry name" value="PRK09358.1-6"/>
    <property type="match status" value="1"/>
</dbReference>
<dbReference type="GO" id="GO:0008270">
    <property type="term" value="F:zinc ion binding"/>
    <property type="evidence" value="ECO:0007669"/>
    <property type="project" value="UniProtKB-UniRule"/>
</dbReference>
<dbReference type="InterPro" id="IPR006330">
    <property type="entry name" value="Ado/ade_deaminase"/>
</dbReference>
<feature type="site" description="Important for catalytic activity" evidence="5">
    <location>
        <position position="220"/>
    </location>
</feature>
<feature type="domain" description="Adenosine deaminase" evidence="6">
    <location>
        <begin position="12"/>
        <end position="313"/>
    </location>
</feature>
<feature type="binding site" evidence="5">
    <location>
        <position position="16"/>
    </location>
    <ligand>
        <name>Zn(2+)</name>
        <dbReference type="ChEBI" id="CHEBI:29105"/>
        <note>catalytic</note>
    </ligand>
</feature>
<dbReference type="GO" id="GO:0005829">
    <property type="term" value="C:cytosol"/>
    <property type="evidence" value="ECO:0007669"/>
    <property type="project" value="TreeGrafter"/>
</dbReference>
<dbReference type="Proteomes" id="UP000502996">
    <property type="component" value="Chromosome"/>
</dbReference>
<keyword evidence="2 5" id="KW-0378">Hydrolase</keyword>
<dbReference type="GO" id="GO:0000034">
    <property type="term" value="F:adenine deaminase activity"/>
    <property type="evidence" value="ECO:0007669"/>
    <property type="project" value="UniProtKB-UniRule"/>
</dbReference>
<dbReference type="InterPro" id="IPR032466">
    <property type="entry name" value="Metal_Hydrolase"/>
</dbReference>
<accession>A0A6G6WG06</accession>
<evidence type="ECO:0000313" key="8">
    <source>
        <dbReference type="Proteomes" id="UP000502996"/>
    </source>
</evidence>
<dbReference type="Gene3D" id="3.20.20.140">
    <property type="entry name" value="Metal-dependent hydrolases"/>
    <property type="match status" value="1"/>
</dbReference>
<evidence type="ECO:0000256" key="3">
    <source>
        <dbReference type="ARBA" id="ARBA00022833"/>
    </source>
</evidence>
<comment type="catalytic activity">
    <reaction evidence="5">
        <text>adenine + H2O + H(+) = hypoxanthine + NH4(+)</text>
        <dbReference type="Rhea" id="RHEA:23688"/>
        <dbReference type="ChEBI" id="CHEBI:15377"/>
        <dbReference type="ChEBI" id="CHEBI:15378"/>
        <dbReference type="ChEBI" id="CHEBI:16708"/>
        <dbReference type="ChEBI" id="CHEBI:17368"/>
        <dbReference type="ChEBI" id="CHEBI:28938"/>
        <dbReference type="EC" id="3.5.4.2"/>
    </reaction>
</comment>
<dbReference type="PANTHER" id="PTHR43114:SF6">
    <property type="entry name" value="ADENINE DEAMINASE"/>
    <property type="match status" value="1"/>
</dbReference>